<keyword evidence="2" id="KW-0472">Membrane</keyword>
<comment type="caution">
    <text evidence="4">The sequence shown here is derived from an EMBL/GenBank/DDBJ whole genome shotgun (WGS) entry which is preliminary data.</text>
</comment>
<dbReference type="AlphaFoldDB" id="A0A1F6BEP9"/>
<keyword evidence="3" id="KW-0732">Signal</keyword>
<evidence type="ECO:0000256" key="1">
    <source>
        <dbReference type="SAM" id="MobiDB-lite"/>
    </source>
</evidence>
<accession>A0A1F6BEP9</accession>
<sequence>MDALKRIVFAVILAVVLLGSATHASVHAQTPPDILDQYSIAITPQPDGTLVMAYSLQNYCAKSDWPGDYPYLQIGVPNKRFAITDWGAEGVMVVSAEPVNSGGTFVQMNFDRGNLPKNGNCFNLHFTIIQNKMAYTNDSDGTVTFKFIPAGWNFPIVVNTLTVLWTLPSDPTIIKLTDPAPSDSDAANVVWQWVNPPMNSAGMFDGATIRLAYDKSAFVLPADSSQDGVPTNDGGGNVSGGTILLIVLVVGIVFIVIGCWLYSNVSDDSYTKGSGYTPTYVPSTTYRPSTSHSSTSRPSTSRPASRPTPSYHPPSSPPPSHSSSSGGFGSSTGHSSSCACASHCACACACAGGGRVGCSRKAIGIACLKQVIAEVITPAGG</sequence>
<reference evidence="4 5" key="1">
    <citation type="journal article" date="2016" name="Nat. Commun.">
        <title>Thousands of microbial genomes shed light on interconnected biogeochemical processes in an aquifer system.</title>
        <authorList>
            <person name="Anantharaman K."/>
            <person name="Brown C.T."/>
            <person name="Hug L.A."/>
            <person name="Sharon I."/>
            <person name="Castelle C.J."/>
            <person name="Probst A.J."/>
            <person name="Thomas B.C."/>
            <person name="Singh A."/>
            <person name="Wilkins M.J."/>
            <person name="Karaoz U."/>
            <person name="Brodie E.L."/>
            <person name="Williams K.H."/>
            <person name="Hubbard S.S."/>
            <person name="Banfield J.F."/>
        </authorList>
    </citation>
    <scope>NUCLEOTIDE SEQUENCE [LARGE SCALE GENOMIC DNA]</scope>
</reference>
<proteinExistence type="predicted"/>
<organism evidence="4 5">
    <name type="scientific">Candidatus Gottesmanbacteria bacterium RIFOXYB1_FULL_47_11</name>
    <dbReference type="NCBI Taxonomy" id="1798401"/>
    <lineage>
        <taxon>Bacteria</taxon>
        <taxon>Candidatus Gottesmaniibacteriota</taxon>
    </lineage>
</organism>
<keyword evidence="2" id="KW-1133">Transmembrane helix</keyword>
<evidence type="ECO:0000256" key="3">
    <source>
        <dbReference type="SAM" id="SignalP"/>
    </source>
</evidence>
<feature type="transmembrane region" description="Helical" evidence="2">
    <location>
        <begin position="243"/>
        <end position="262"/>
    </location>
</feature>
<name>A0A1F6BEP9_9BACT</name>
<evidence type="ECO:0000313" key="5">
    <source>
        <dbReference type="Proteomes" id="UP000176186"/>
    </source>
</evidence>
<protein>
    <submittedName>
        <fullName evidence="4">Uncharacterized protein</fullName>
    </submittedName>
</protein>
<dbReference type="EMBL" id="MFKE01000015">
    <property type="protein sequence ID" value="OGG35405.1"/>
    <property type="molecule type" value="Genomic_DNA"/>
</dbReference>
<evidence type="ECO:0000256" key="2">
    <source>
        <dbReference type="SAM" id="Phobius"/>
    </source>
</evidence>
<feature type="region of interest" description="Disordered" evidence="1">
    <location>
        <begin position="281"/>
        <end position="328"/>
    </location>
</feature>
<feature type="signal peptide" evidence="3">
    <location>
        <begin position="1"/>
        <end position="28"/>
    </location>
</feature>
<keyword evidence="2" id="KW-0812">Transmembrane</keyword>
<evidence type="ECO:0000313" key="4">
    <source>
        <dbReference type="EMBL" id="OGG35405.1"/>
    </source>
</evidence>
<gene>
    <name evidence="4" type="ORF">A2363_04325</name>
</gene>
<dbReference type="Proteomes" id="UP000176186">
    <property type="component" value="Unassembled WGS sequence"/>
</dbReference>
<feature type="compositionally biased region" description="Pro residues" evidence="1">
    <location>
        <begin position="310"/>
        <end position="320"/>
    </location>
</feature>
<feature type="chain" id="PRO_5009523070" evidence="3">
    <location>
        <begin position="29"/>
        <end position="381"/>
    </location>
</feature>
<feature type="compositionally biased region" description="Low complexity" evidence="1">
    <location>
        <begin position="282"/>
        <end position="309"/>
    </location>
</feature>